<dbReference type="AlphaFoldDB" id="A0AAE0D768"/>
<protein>
    <submittedName>
        <fullName evidence="2">Uncharacterized protein</fullName>
    </submittedName>
</protein>
<sequence length="334" mass="38153">MPPSSTDMNEQPSSSGIITPASSSNMTDFSFHPDSTFVSSQTPMDMEDDVDACMHSSLDEKTKDDGYGKLPINQPLRITHANCEMVPKFNVRFLWVNKVEESWAETQNSIRWEANLYVQARDVGQLMREGFYLSADREVKDTGCIAQNICPGEPNYGGWKHTRHYIFTDSDMKWTAHLHVYVSQMAELARFRLADLKPSQLVFSWAYNPDGFRVYGYSLFNPEDNFNTICEDMPMEGIWPWPKERRIHPSIPAGTSRTNDDKVQKGKKNMYESTLPPRVKEDAHSRDPSSGGGKQLDPYDGVPPSLRPVWQHWQPGFTPPVFHYPLPPPYVPKE</sequence>
<keyword evidence="3" id="KW-1185">Reference proteome</keyword>
<name>A0AAE0D768_COLKA</name>
<dbReference type="Proteomes" id="UP001281614">
    <property type="component" value="Unassembled WGS sequence"/>
</dbReference>
<evidence type="ECO:0000313" key="3">
    <source>
        <dbReference type="Proteomes" id="UP001281614"/>
    </source>
</evidence>
<organism evidence="2 3">
    <name type="scientific">Colletotrichum kahawae</name>
    <name type="common">Coffee berry disease fungus</name>
    <dbReference type="NCBI Taxonomy" id="34407"/>
    <lineage>
        <taxon>Eukaryota</taxon>
        <taxon>Fungi</taxon>
        <taxon>Dikarya</taxon>
        <taxon>Ascomycota</taxon>
        <taxon>Pezizomycotina</taxon>
        <taxon>Sordariomycetes</taxon>
        <taxon>Hypocreomycetidae</taxon>
        <taxon>Glomerellales</taxon>
        <taxon>Glomerellaceae</taxon>
        <taxon>Colletotrichum</taxon>
        <taxon>Colletotrichum gloeosporioides species complex</taxon>
    </lineage>
</organism>
<evidence type="ECO:0000313" key="2">
    <source>
        <dbReference type="EMBL" id="KAK2756013.1"/>
    </source>
</evidence>
<feature type="compositionally biased region" description="Low complexity" evidence="1">
    <location>
        <begin position="12"/>
        <end position="24"/>
    </location>
</feature>
<reference evidence="2" key="1">
    <citation type="submission" date="2023-02" db="EMBL/GenBank/DDBJ databases">
        <title>Colletotrichum kahawae CIFC_Que2 genome sequencing and assembly.</title>
        <authorList>
            <person name="Baroncelli R."/>
        </authorList>
    </citation>
    <scope>NUCLEOTIDE SEQUENCE</scope>
    <source>
        <strain evidence="2">CIFC_Que2</strain>
    </source>
</reference>
<gene>
    <name evidence="2" type="ORF">CKAH01_17227</name>
</gene>
<feature type="compositionally biased region" description="Basic and acidic residues" evidence="1">
    <location>
        <begin position="278"/>
        <end position="287"/>
    </location>
</feature>
<dbReference type="EMBL" id="VYYT01000214">
    <property type="protein sequence ID" value="KAK2756013.1"/>
    <property type="molecule type" value="Genomic_DNA"/>
</dbReference>
<comment type="caution">
    <text evidence="2">The sequence shown here is derived from an EMBL/GenBank/DDBJ whole genome shotgun (WGS) entry which is preliminary data.</text>
</comment>
<evidence type="ECO:0000256" key="1">
    <source>
        <dbReference type="SAM" id="MobiDB-lite"/>
    </source>
</evidence>
<feature type="compositionally biased region" description="Polar residues" evidence="1">
    <location>
        <begin position="1"/>
        <end position="11"/>
    </location>
</feature>
<proteinExistence type="predicted"/>
<accession>A0AAE0D768</accession>
<feature type="region of interest" description="Disordered" evidence="1">
    <location>
        <begin position="249"/>
        <end position="307"/>
    </location>
</feature>
<feature type="region of interest" description="Disordered" evidence="1">
    <location>
        <begin position="1"/>
        <end position="27"/>
    </location>
</feature>